<feature type="domain" description="AAA+ ATPase" evidence="4">
    <location>
        <begin position="273"/>
        <end position="401"/>
    </location>
</feature>
<proteinExistence type="inferred from homology"/>
<evidence type="ECO:0000256" key="2">
    <source>
        <dbReference type="ARBA" id="ARBA00022741"/>
    </source>
</evidence>
<dbReference type="InterPro" id="IPR027417">
    <property type="entry name" value="P-loop_NTPase"/>
</dbReference>
<dbReference type="Gene3D" id="3.40.50.300">
    <property type="entry name" value="P-loop containing nucleotide triphosphate hydrolases"/>
    <property type="match status" value="2"/>
</dbReference>
<comment type="similarity">
    <text evidence="1">Belongs to the AAA ATPase family.</text>
</comment>
<sequence>MTPRIRKHFAPLSAFEMDENERFLLSRCAVYLHRHLDQTASLDGKSLEAVCWVLGEERKELGTELLAHLRGALCKELQEELSEADLEGEDYADILIRYLRRSPKRAVKSFGLRVKELLAARTENMDEESASPIEENLALFQEMFNLSPAEMEFTVFLFILSTHEIFEDFFVNRLGCNKFTGRKHLSAVLNLSVTELNEVLMGTLQKIDAFEMDSVDLRLQEDYLKLIWNPSAPQVLERLFSKVPEDTLPLEHHFNLEKEANFVLKLLEEKRETSTHILLYGAPGTGKTSFARGVAQKLGVPAYEIVQDQENSSGNRRGAIVACLNMTNSGPGSLIIVDEADNVLGTRFSWFMRGETQDKGWLNHLLEEPGVRMIWIVNDIEHIEASVRRRFAFSIRFTPLGRRSRVQLWENVLKRYGASNRVSSSEILDFASRYEAGAGAIDLAVRKAMETKPPSKKAFRETVSALLQAHGTLLNSGVKPQIKDKIEKNYSLEGLNVEGDLSSLVQQLERFDQHLRHSGQSGNVSMNLLFHGPPGSGKSELARFLADHLDREILCKRLSDLRSPYVGESERNLSAAFAEAETREALFILDEADSLLFSRERARHSWEISFTNEFLTQMERFRGILICTTNRLMDLDEASLRRFSYKVGFAPLKPEGNIIFYKRLLGPLSPGPLPESATQALLRMTDLCPGDFKAVRDKFAFYPRTELNHDMLVEALAGEEKLKKLHQGKKPVGF</sequence>
<evidence type="ECO:0000256" key="3">
    <source>
        <dbReference type="ARBA" id="ARBA00022840"/>
    </source>
</evidence>
<dbReference type="EMBL" id="BSDR01000001">
    <property type="protein sequence ID" value="GLI34989.1"/>
    <property type="molecule type" value="Genomic_DNA"/>
</dbReference>
<keyword evidence="2" id="KW-0547">Nucleotide-binding</keyword>
<evidence type="ECO:0000259" key="4">
    <source>
        <dbReference type="SMART" id="SM00382"/>
    </source>
</evidence>
<name>A0A9W6FU95_9BACT</name>
<evidence type="ECO:0000313" key="5">
    <source>
        <dbReference type="EMBL" id="GLI34989.1"/>
    </source>
</evidence>
<dbReference type="CDD" id="cd19481">
    <property type="entry name" value="RecA-like_protease"/>
    <property type="match status" value="1"/>
</dbReference>
<accession>A0A9W6FU95</accession>
<dbReference type="GO" id="GO:0016887">
    <property type="term" value="F:ATP hydrolysis activity"/>
    <property type="evidence" value="ECO:0007669"/>
    <property type="project" value="InterPro"/>
</dbReference>
<dbReference type="InterPro" id="IPR003959">
    <property type="entry name" value="ATPase_AAA_core"/>
</dbReference>
<protein>
    <submittedName>
        <fullName evidence="5">ATPase</fullName>
    </submittedName>
</protein>
<dbReference type="RefSeq" id="WP_281794491.1">
    <property type="nucleotide sequence ID" value="NZ_BSDR01000001.1"/>
</dbReference>
<dbReference type="PANTHER" id="PTHR23073">
    <property type="entry name" value="26S PROTEASOME REGULATORY SUBUNIT"/>
    <property type="match status" value="1"/>
</dbReference>
<evidence type="ECO:0000313" key="6">
    <source>
        <dbReference type="Proteomes" id="UP001144372"/>
    </source>
</evidence>
<comment type="caution">
    <text evidence="5">The sequence shown here is derived from an EMBL/GenBank/DDBJ whole genome shotgun (WGS) entry which is preliminary data.</text>
</comment>
<keyword evidence="6" id="KW-1185">Reference proteome</keyword>
<dbReference type="SUPFAM" id="SSF52540">
    <property type="entry name" value="P-loop containing nucleoside triphosphate hydrolases"/>
    <property type="match status" value="2"/>
</dbReference>
<dbReference type="Proteomes" id="UP001144372">
    <property type="component" value="Unassembled WGS sequence"/>
</dbReference>
<dbReference type="GO" id="GO:0005524">
    <property type="term" value="F:ATP binding"/>
    <property type="evidence" value="ECO:0007669"/>
    <property type="project" value="UniProtKB-KW"/>
</dbReference>
<dbReference type="SMART" id="SM00382">
    <property type="entry name" value="AAA"/>
    <property type="match status" value="2"/>
</dbReference>
<dbReference type="AlphaFoldDB" id="A0A9W6FU95"/>
<dbReference type="Pfam" id="PF00004">
    <property type="entry name" value="AAA"/>
    <property type="match status" value="2"/>
</dbReference>
<keyword evidence="3" id="KW-0067">ATP-binding</keyword>
<gene>
    <name evidence="5" type="ORF">DAMNIGENAA_24220</name>
</gene>
<evidence type="ECO:0000256" key="1">
    <source>
        <dbReference type="ARBA" id="ARBA00006914"/>
    </source>
</evidence>
<dbReference type="CDD" id="cd00009">
    <property type="entry name" value="AAA"/>
    <property type="match status" value="1"/>
</dbReference>
<dbReference type="InterPro" id="IPR050221">
    <property type="entry name" value="26S_Proteasome_ATPase"/>
</dbReference>
<reference evidence="5" key="1">
    <citation type="submission" date="2022-12" db="EMBL/GenBank/DDBJ databases">
        <title>Reference genome sequencing for broad-spectrum identification of bacterial and archaeal isolates by mass spectrometry.</title>
        <authorList>
            <person name="Sekiguchi Y."/>
            <person name="Tourlousse D.M."/>
        </authorList>
    </citation>
    <scope>NUCLEOTIDE SEQUENCE</scope>
    <source>
        <strain evidence="5">ASRB1</strain>
    </source>
</reference>
<organism evidence="5 6">
    <name type="scientific">Desulforhabdus amnigena</name>
    <dbReference type="NCBI Taxonomy" id="40218"/>
    <lineage>
        <taxon>Bacteria</taxon>
        <taxon>Pseudomonadati</taxon>
        <taxon>Thermodesulfobacteriota</taxon>
        <taxon>Syntrophobacteria</taxon>
        <taxon>Syntrophobacterales</taxon>
        <taxon>Syntrophobacteraceae</taxon>
        <taxon>Desulforhabdus</taxon>
    </lineage>
</organism>
<feature type="domain" description="AAA+ ATPase" evidence="4">
    <location>
        <begin position="524"/>
        <end position="653"/>
    </location>
</feature>
<dbReference type="InterPro" id="IPR003593">
    <property type="entry name" value="AAA+_ATPase"/>
</dbReference>